<dbReference type="AlphaFoldDB" id="A0A1T5BSR7"/>
<accession>A0A1T5BSR7</accession>
<dbReference type="EMBL" id="FUYS01000003">
    <property type="protein sequence ID" value="SKB49983.1"/>
    <property type="molecule type" value="Genomic_DNA"/>
</dbReference>
<sequence>MIKGAGRQPIRQYEEIMRQKGEPNPVIIQLFCSMAGVFGEGSTIKQIQL</sequence>
<reference evidence="1 2" key="1">
    <citation type="submission" date="2017-02" db="EMBL/GenBank/DDBJ databases">
        <authorList>
            <person name="Peterson S.W."/>
        </authorList>
    </citation>
    <scope>NUCLEOTIDE SEQUENCE [LARGE SCALE GENOMIC DNA]</scope>
    <source>
        <strain evidence="1 2">DSM 22899</strain>
    </source>
</reference>
<name>A0A1T5BSR7_9SPHI</name>
<keyword evidence="2" id="KW-1185">Reference proteome</keyword>
<evidence type="ECO:0000313" key="1">
    <source>
        <dbReference type="EMBL" id="SKB49983.1"/>
    </source>
</evidence>
<dbReference type="STRING" id="623280.SAMN05660226_01698"/>
<dbReference type="Proteomes" id="UP000190541">
    <property type="component" value="Unassembled WGS sequence"/>
</dbReference>
<evidence type="ECO:0000313" key="2">
    <source>
        <dbReference type="Proteomes" id="UP000190541"/>
    </source>
</evidence>
<gene>
    <name evidence="1" type="ORF">SAMN05660226_01698</name>
</gene>
<proteinExistence type="predicted"/>
<organism evidence="1 2">
    <name type="scientific">Parapedobacter luteus</name>
    <dbReference type="NCBI Taxonomy" id="623280"/>
    <lineage>
        <taxon>Bacteria</taxon>
        <taxon>Pseudomonadati</taxon>
        <taxon>Bacteroidota</taxon>
        <taxon>Sphingobacteriia</taxon>
        <taxon>Sphingobacteriales</taxon>
        <taxon>Sphingobacteriaceae</taxon>
        <taxon>Parapedobacter</taxon>
    </lineage>
</organism>
<protein>
    <submittedName>
        <fullName evidence="1">Uncharacterized protein</fullName>
    </submittedName>
</protein>